<keyword evidence="4" id="KW-0799">Topoisomerase</keyword>
<dbReference type="Proteomes" id="UP001058974">
    <property type="component" value="Chromosome 3"/>
</dbReference>
<reference evidence="7 8" key="1">
    <citation type="journal article" date="2022" name="Nat. Genet.">
        <title>Improved pea reference genome and pan-genome highlight genomic features and evolutionary characteristics.</title>
        <authorList>
            <person name="Yang T."/>
            <person name="Liu R."/>
            <person name="Luo Y."/>
            <person name="Hu S."/>
            <person name="Wang D."/>
            <person name="Wang C."/>
            <person name="Pandey M.K."/>
            <person name="Ge S."/>
            <person name="Xu Q."/>
            <person name="Li N."/>
            <person name="Li G."/>
            <person name="Huang Y."/>
            <person name="Saxena R.K."/>
            <person name="Ji Y."/>
            <person name="Li M."/>
            <person name="Yan X."/>
            <person name="He Y."/>
            <person name="Liu Y."/>
            <person name="Wang X."/>
            <person name="Xiang C."/>
            <person name="Varshney R.K."/>
            <person name="Ding H."/>
            <person name="Gao S."/>
            <person name="Zong X."/>
        </authorList>
    </citation>
    <scope>NUCLEOTIDE SEQUENCE [LARGE SCALE GENOMIC DNA]</scope>
    <source>
        <strain evidence="7 8">cv. Zhongwan 6</strain>
    </source>
</reference>
<evidence type="ECO:0000256" key="3">
    <source>
        <dbReference type="ARBA" id="ARBA00012895"/>
    </source>
</evidence>
<evidence type="ECO:0000313" key="7">
    <source>
        <dbReference type="EMBL" id="KAI5426884.1"/>
    </source>
</evidence>
<dbReference type="EMBL" id="JAMSHJ010000003">
    <property type="protein sequence ID" value="KAI5426884.1"/>
    <property type="molecule type" value="Genomic_DNA"/>
</dbReference>
<dbReference type="GO" id="GO:0003918">
    <property type="term" value="F:DNA topoisomerase type II (double strand cut, ATP-hydrolyzing) activity"/>
    <property type="evidence" value="ECO:0007669"/>
    <property type="project" value="UniProtKB-EC"/>
</dbReference>
<name>A0A9D4XTM4_PEA</name>
<evidence type="ECO:0000256" key="4">
    <source>
        <dbReference type="ARBA" id="ARBA00023029"/>
    </source>
</evidence>
<dbReference type="PANTHER" id="PTHR10169">
    <property type="entry name" value="DNA TOPOISOMERASE/GYRASE"/>
    <property type="match status" value="1"/>
</dbReference>
<evidence type="ECO:0000256" key="2">
    <source>
        <dbReference type="ARBA" id="ARBA00001946"/>
    </source>
</evidence>
<dbReference type="PANTHER" id="PTHR10169:SF38">
    <property type="entry name" value="DNA TOPOISOMERASE 2"/>
    <property type="match status" value="1"/>
</dbReference>
<evidence type="ECO:0000313" key="8">
    <source>
        <dbReference type="Proteomes" id="UP001058974"/>
    </source>
</evidence>
<dbReference type="GO" id="GO:0000819">
    <property type="term" value="P:sister chromatid segregation"/>
    <property type="evidence" value="ECO:0007669"/>
    <property type="project" value="TreeGrafter"/>
</dbReference>
<dbReference type="GO" id="GO:0000712">
    <property type="term" value="P:resolution of meiotic recombination intermediates"/>
    <property type="evidence" value="ECO:0007669"/>
    <property type="project" value="TreeGrafter"/>
</dbReference>
<dbReference type="GO" id="GO:0003677">
    <property type="term" value="F:DNA binding"/>
    <property type="evidence" value="ECO:0007669"/>
    <property type="project" value="UniProtKB-KW"/>
</dbReference>
<sequence length="93" mass="10552">MVHRAVSYVPGLFKIFDEILVNAVDNKQRDPSMDSLKVEGNGDGALGICGGSTKKAVLEDEERGNKKFWKNWRRISVEKRRNASLPVHVFFFT</sequence>
<dbReference type="GO" id="GO:0005634">
    <property type="term" value="C:nucleus"/>
    <property type="evidence" value="ECO:0007669"/>
    <property type="project" value="TreeGrafter"/>
</dbReference>
<dbReference type="Gramene" id="Psat03G0235300-T1">
    <property type="protein sequence ID" value="KAI5426884.1"/>
    <property type="gene ID" value="KIW84_032353"/>
</dbReference>
<dbReference type="InterPro" id="IPR050634">
    <property type="entry name" value="DNA_Topoisomerase_II"/>
</dbReference>
<comment type="catalytic activity">
    <reaction evidence="1">
        <text>ATP-dependent breakage, passage and rejoining of double-stranded DNA.</text>
        <dbReference type="EC" id="5.6.2.2"/>
    </reaction>
</comment>
<dbReference type="AlphaFoldDB" id="A0A9D4XTM4"/>
<dbReference type="InterPro" id="IPR036890">
    <property type="entry name" value="HATPase_C_sf"/>
</dbReference>
<dbReference type="Gene3D" id="3.30.565.10">
    <property type="entry name" value="Histidine kinase-like ATPase, C-terminal domain"/>
    <property type="match status" value="1"/>
</dbReference>
<evidence type="ECO:0000256" key="1">
    <source>
        <dbReference type="ARBA" id="ARBA00000185"/>
    </source>
</evidence>
<dbReference type="SUPFAM" id="SSF55874">
    <property type="entry name" value="ATPase domain of HSP90 chaperone/DNA topoisomerase II/histidine kinase"/>
    <property type="match status" value="1"/>
</dbReference>
<dbReference type="Gramene" id="Psat0s797g0200.1">
    <property type="protein sequence ID" value="Psat0s797g0200.1.cds"/>
    <property type="gene ID" value="Psat0s797g0200"/>
</dbReference>
<proteinExistence type="predicted"/>
<accession>A0A9D4XTM4</accession>
<protein>
    <recommendedName>
        <fullName evidence="3">DNA topoisomerase (ATP-hydrolyzing)</fullName>
        <ecNumber evidence="3">5.6.2.2</ecNumber>
    </recommendedName>
</protein>
<organism evidence="7 8">
    <name type="scientific">Pisum sativum</name>
    <name type="common">Garden pea</name>
    <name type="synonym">Lathyrus oleraceus</name>
    <dbReference type="NCBI Taxonomy" id="3888"/>
    <lineage>
        <taxon>Eukaryota</taxon>
        <taxon>Viridiplantae</taxon>
        <taxon>Streptophyta</taxon>
        <taxon>Embryophyta</taxon>
        <taxon>Tracheophyta</taxon>
        <taxon>Spermatophyta</taxon>
        <taxon>Magnoliopsida</taxon>
        <taxon>eudicotyledons</taxon>
        <taxon>Gunneridae</taxon>
        <taxon>Pentapetalae</taxon>
        <taxon>rosids</taxon>
        <taxon>fabids</taxon>
        <taxon>Fabales</taxon>
        <taxon>Fabaceae</taxon>
        <taxon>Papilionoideae</taxon>
        <taxon>50 kb inversion clade</taxon>
        <taxon>NPAAA clade</taxon>
        <taxon>Hologalegina</taxon>
        <taxon>IRL clade</taxon>
        <taxon>Fabeae</taxon>
        <taxon>Lathyrus</taxon>
    </lineage>
</organism>
<keyword evidence="8" id="KW-1185">Reference proteome</keyword>
<keyword evidence="6" id="KW-0413">Isomerase</keyword>
<gene>
    <name evidence="7" type="ORF">KIW84_032353</name>
</gene>
<evidence type="ECO:0000256" key="5">
    <source>
        <dbReference type="ARBA" id="ARBA00023125"/>
    </source>
</evidence>
<comment type="cofactor">
    <cofactor evidence="2">
        <name>Mg(2+)</name>
        <dbReference type="ChEBI" id="CHEBI:18420"/>
    </cofactor>
</comment>
<evidence type="ECO:0000256" key="6">
    <source>
        <dbReference type="ARBA" id="ARBA00023235"/>
    </source>
</evidence>
<comment type="caution">
    <text evidence="7">The sequence shown here is derived from an EMBL/GenBank/DDBJ whole genome shotgun (WGS) entry which is preliminary data.</text>
</comment>
<keyword evidence="5" id="KW-0238">DNA-binding</keyword>
<dbReference type="EC" id="5.6.2.2" evidence="3"/>